<evidence type="ECO:0000313" key="3">
    <source>
        <dbReference type="Proteomes" id="UP000037247"/>
    </source>
</evidence>
<dbReference type="RefSeq" id="WP_049697473.1">
    <property type="nucleotide sequence ID" value="NZ_JAQDQF010000001.1"/>
</dbReference>
<dbReference type="InterPro" id="IPR021315">
    <property type="entry name" value="Gap/Sap"/>
</dbReference>
<keyword evidence="3" id="KW-1185">Reference proteome</keyword>
<feature type="transmembrane region" description="Helical" evidence="1">
    <location>
        <begin position="78"/>
        <end position="95"/>
    </location>
</feature>
<dbReference type="EMBL" id="LDTZ01000013">
    <property type="protein sequence ID" value="KNA93390.1"/>
    <property type="molecule type" value="Genomic_DNA"/>
</dbReference>
<accession>A0ABR5II47</accession>
<evidence type="ECO:0000313" key="2">
    <source>
        <dbReference type="EMBL" id="KNA93390.1"/>
    </source>
</evidence>
<keyword evidence="1" id="KW-1133">Transmembrane helix</keyword>
<protein>
    <recommendedName>
        <fullName evidence="4">GAP family protein</fullName>
    </recommendedName>
</protein>
<name>A0ABR5II47_9ACTN</name>
<proteinExistence type="predicted"/>
<keyword evidence="1" id="KW-0812">Transmembrane</keyword>
<feature type="transmembrane region" description="Helical" evidence="1">
    <location>
        <begin position="201"/>
        <end position="218"/>
    </location>
</feature>
<dbReference type="Proteomes" id="UP000037247">
    <property type="component" value="Unassembled WGS sequence"/>
</dbReference>
<keyword evidence="1" id="KW-0472">Membrane</keyword>
<reference evidence="2 3" key="1">
    <citation type="submission" date="2015-05" db="EMBL/GenBank/DDBJ databases">
        <title>Draft genome sequence of the bacterium Gordonia jacobaea a new member of the Gordonia genus.</title>
        <authorList>
            <person name="Jimenez-Galisteo G."/>
            <person name="Dominguez A."/>
            <person name="Munoz E."/>
            <person name="Vinas M."/>
        </authorList>
    </citation>
    <scope>NUCLEOTIDE SEQUENCE [LARGE SCALE GENOMIC DNA]</scope>
    <source>
        <strain evidence="3">mv1</strain>
    </source>
</reference>
<evidence type="ECO:0000256" key="1">
    <source>
        <dbReference type="SAM" id="Phobius"/>
    </source>
</evidence>
<feature type="transmembrane region" description="Helical" evidence="1">
    <location>
        <begin position="39"/>
        <end position="58"/>
    </location>
</feature>
<comment type="caution">
    <text evidence="2">The sequence shown here is derived from an EMBL/GenBank/DDBJ whole genome shotgun (WGS) entry which is preliminary data.</text>
</comment>
<sequence>MIATAVGDVLPIAVTVAISPVAIISGVVLLLSEHGRAKAVLFAVGWIVSLLVVTGIAVAVTDVAEEDSPAATDDGVKIFTLILGLIFLGLAVISWRRRPAPGEPASEAKLLARVTAMSGLSVLGLGLVEAVAIVKNVPLSLGAGARIAEDTGNRSEAWIVLVIYVLIASLGILLPLLIAIVGGHRLDPALNNFREWLEANISPITIITCLVVGVYFVGKGLAVFS</sequence>
<dbReference type="Pfam" id="PF11139">
    <property type="entry name" value="SfLAP"/>
    <property type="match status" value="1"/>
</dbReference>
<organism evidence="2 3">
    <name type="scientific">Gordonia jacobaea</name>
    <dbReference type="NCBI Taxonomy" id="122202"/>
    <lineage>
        <taxon>Bacteria</taxon>
        <taxon>Bacillati</taxon>
        <taxon>Actinomycetota</taxon>
        <taxon>Actinomycetes</taxon>
        <taxon>Mycobacteriales</taxon>
        <taxon>Gordoniaceae</taxon>
        <taxon>Gordonia</taxon>
    </lineage>
</organism>
<evidence type="ECO:0008006" key="4">
    <source>
        <dbReference type="Google" id="ProtNLM"/>
    </source>
</evidence>
<feature type="transmembrane region" description="Helical" evidence="1">
    <location>
        <begin position="157"/>
        <end position="181"/>
    </location>
</feature>
<feature type="transmembrane region" description="Helical" evidence="1">
    <location>
        <begin position="12"/>
        <end position="32"/>
    </location>
</feature>
<gene>
    <name evidence="2" type="ORF">ABW18_00910</name>
</gene>